<comment type="cofactor">
    <cofactor evidence="2">
        <name>Mn(2+)</name>
        <dbReference type="ChEBI" id="CHEBI:29035"/>
    </cofactor>
</comment>
<protein>
    <recommendedName>
        <fullName evidence="4">leucyl aminopeptidase</fullName>
        <ecNumber evidence="4">3.4.11.1</ecNumber>
    </recommendedName>
</protein>
<dbReference type="NCBIfam" id="NF002073">
    <property type="entry name" value="PRK00913.1-2"/>
    <property type="match status" value="1"/>
</dbReference>
<dbReference type="Gene3D" id="3.40.220.10">
    <property type="entry name" value="Leucine Aminopeptidase, subunit E, domain 1"/>
    <property type="match status" value="1"/>
</dbReference>
<reference evidence="11" key="1">
    <citation type="submission" date="2018-06" db="EMBL/GenBank/DDBJ databases">
        <authorList>
            <person name="Zhirakovskaya E."/>
        </authorList>
    </citation>
    <scope>NUCLEOTIDE SEQUENCE</scope>
</reference>
<evidence type="ECO:0000256" key="3">
    <source>
        <dbReference type="ARBA" id="ARBA00009528"/>
    </source>
</evidence>
<dbReference type="EMBL" id="UOFY01000030">
    <property type="protein sequence ID" value="VAX08876.1"/>
    <property type="molecule type" value="Genomic_DNA"/>
</dbReference>
<dbReference type="EC" id="3.4.11.1" evidence="4"/>
<dbReference type="InterPro" id="IPR023042">
    <property type="entry name" value="Peptidase_M17_leu_NH2_pept"/>
</dbReference>
<dbReference type="PANTHER" id="PTHR11963:SF23">
    <property type="entry name" value="CYTOSOL AMINOPEPTIDASE"/>
    <property type="match status" value="1"/>
</dbReference>
<gene>
    <name evidence="11" type="ORF">MNBD_GAMMA25-721</name>
</gene>
<dbReference type="HAMAP" id="MF_00181">
    <property type="entry name" value="Cytosol_peptidase_M17"/>
    <property type="match status" value="1"/>
</dbReference>
<evidence type="ECO:0000256" key="6">
    <source>
        <dbReference type="ARBA" id="ARBA00022670"/>
    </source>
</evidence>
<sequence length="501" mass="53379">MNISIKLGLPEEQKSACVILGIFERRKLSPAAESMDTACTGQLNRILKSGDMDGKAGQSLMLHHVNGSACERILLVGCGKEKEFDDAAYRKALKTANTSLLNSGAHDAINFLTELTIAEHDSGWKVRQATESLKHSLYSPEHLKSKKSDTPALRKMAFVISSPRDLKAAKLGLSVGQAIANGSALARELGDLPANICTPSYLANQATKIAKQSTKLKVRALGQKQMETLGMGALLSVTQGSRQPPKLIEMNYQGGNKTDKPIVLVGKGVTFDSGGISIKPSAAMDEMKYDMCGAASVIGTMAAITELKLPLNVIAIIPSCENLPDGAASKPGDIVTSMSGQTIEVLNTDAEGRLILCDALSYSEKFKPKAVIDVATLTGACVIALGKHTCGMLSNDEKLAASLLDAGKDSGDRAWQMPLWEEYQNQLNSNFADMANIGGREAGTITAACFLSRFTKKFKWAHLDIAGVAWESGGNKGATGRPVPLLTQYLLNQCGKSFNIS</sequence>
<evidence type="ECO:0000256" key="2">
    <source>
        <dbReference type="ARBA" id="ARBA00001936"/>
    </source>
</evidence>
<evidence type="ECO:0000256" key="4">
    <source>
        <dbReference type="ARBA" id="ARBA00012565"/>
    </source>
</evidence>
<dbReference type="PROSITE" id="PS00631">
    <property type="entry name" value="CYTOSOL_AP"/>
    <property type="match status" value="1"/>
</dbReference>
<name>A0A3B1ASC0_9ZZZZ</name>
<dbReference type="InterPro" id="IPR043472">
    <property type="entry name" value="Macro_dom-like"/>
</dbReference>
<dbReference type="NCBIfam" id="NF002074">
    <property type="entry name" value="PRK00913.1-4"/>
    <property type="match status" value="1"/>
</dbReference>
<keyword evidence="8 11" id="KW-0378">Hydrolase</keyword>
<dbReference type="GO" id="GO:0030145">
    <property type="term" value="F:manganese ion binding"/>
    <property type="evidence" value="ECO:0007669"/>
    <property type="project" value="InterPro"/>
</dbReference>
<dbReference type="GO" id="GO:0006508">
    <property type="term" value="P:proteolysis"/>
    <property type="evidence" value="ECO:0007669"/>
    <property type="project" value="UniProtKB-KW"/>
</dbReference>
<dbReference type="GO" id="GO:0070006">
    <property type="term" value="F:metalloaminopeptidase activity"/>
    <property type="evidence" value="ECO:0007669"/>
    <property type="project" value="InterPro"/>
</dbReference>
<dbReference type="InterPro" id="IPR011356">
    <property type="entry name" value="Leucine_aapep/pepB"/>
</dbReference>
<dbReference type="InterPro" id="IPR000819">
    <property type="entry name" value="Peptidase_M17_C"/>
</dbReference>
<dbReference type="AlphaFoldDB" id="A0A3B1ASC0"/>
<dbReference type="FunFam" id="3.40.630.10:FF:000004">
    <property type="entry name" value="Probable cytosol aminopeptidase"/>
    <property type="match status" value="1"/>
</dbReference>
<keyword evidence="6" id="KW-0645">Protease</keyword>
<evidence type="ECO:0000256" key="8">
    <source>
        <dbReference type="ARBA" id="ARBA00022801"/>
    </source>
</evidence>
<evidence type="ECO:0000259" key="10">
    <source>
        <dbReference type="PROSITE" id="PS00631"/>
    </source>
</evidence>
<dbReference type="Pfam" id="PF02789">
    <property type="entry name" value="Peptidase_M17_N"/>
    <property type="match status" value="1"/>
</dbReference>
<dbReference type="Pfam" id="PF00883">
    <property type="entry name" value="Peptidase_M17"/>
    <property type="match status" value="1"/>
</dbReference>
<proteinExistence type="inferred from homology"/>
<evidence type="ECO:0000256" key="1">
    <source>
        <dbReference type="ARBA" id="ARBA00000135"/>
    </source>
</evidence>
<keyword evidence="7" id="KW-0479">Metal-binding</keyword>
<organism evidence="11">
    <name type="scientific">hydrothermal vent metagenome</name>
    <dbReference type="NCBI Taxonomy" id="652676"/>
    <lineage>
        <taxon>unclassified sequences</taxon>
        <taxon>metagenomes</taxon>
        <taxon>ecological metagenomes</taxon>
    </lineage>
</organism>
<accession>A0A3B1ASC0</accession>
<evidence type="ECO:0000256" key="7">
    <source>
        <dbReference type="ARBA" id="ARBA00022723"/>
    </source>
</evidence>
<evidence type="ECO:0000256" key="9">
    <source>
        <dbReference type="ARBA" id="ARBA00023211"/>
    </source>
</evidence>
<keyword evidence="5 11" id="KW-0031">Aminopeptidase</keyword>
<dbReference type="PANTHER" id="PTHR11963">
    <property type="entry name" value="LEUCINE AMINOPEPTIDASE-RELATED"/>
    <property type="match status" value="1"/>
</dbReference>
<dbReference type="InterPro" id="IPR008283">
    <property type="entry name" value="Peptidase_M17_N"/>
</dbReference>
<dbReference type="Gene3D" id="3.40.630.10">
    <property type="entry name" value="Zn peptidases"/>
    <property type="match status" value="1"/>
</dbReference>
<dbReference type="SUPFAM" id="SSF52949">
    <property type="entry name" value="Macro domain-like"/>
    <property type="match status" value="1"/>
</dbReference>
<evidence type="ECO:0000313" key="11">
    <source>
        <dbReference type="EMBL" id="VAX08876.1"/>
    </source>
</evidence>
<comment type="catalytic activity">
    <reaction evidence="1">
        <text>Release of an N-terminal amino acid, Xaa-|-Yaa-, in which Xaa is preferably Leu, but may be other amino acids including Pro although not Arg or Lys, and Yaa may be Pro. Amino acid amides and methyl esters are also readily hydrolyzed, but rates on arylamides are exceedingly low.</text>
        <dbReference type="EC" id="3.4.11.1"/>
    </reaction>
</comment>
<dbReference type="PRINTS" id="PR00481">
    <property type="entry name" value="LAMNOPPTDASE"/>
</dbReference>
<evidence type="ECO:0000256" key="5">
    <source>
        <dbReference type="ARBA" id="ARBA00022438"/>
    </source>
</evidence>
<keyword evidence="9" id="KW-0464">Manganese</keyword>
<feature type="domain" description="Cytosol aminopeptidase" evidence="10">
    <location>
        <begin position="347"/>
        <end position="354"/>
    </location>
</feature>
<dbReference type="NCBIfam" id="NF002077">
    <property type="entry name" value="PRK00913.2-4"/>
    <property type="match status" value="1"/>
</dbReference>
<comment type="similarity">
    <text evidence="3">Belongs to the peptidase M17 family.</text>
</comment>
<dbReference type="CDD" id="cd00433">
    <property type="entry name" value="Peptidase_M17"/>
    <property type="match status" value="1"/>
</dbReference>
<dbReference type="SUPFAM" id="SSF53187">
    <property type="entry name" value="Zn-dependent exopeptidases"/>
    <property type="match status" value="1"/>
</dbReference>
<dbReference type="GO" id="GO:0005737">
    <property type="term" value="C:cytoplasm"/>
    <property type="evidence" value="ECO:0007669"/>
    <property type="project" value="InterPro"/>
</dbReference>